<evidence type="ECO:0000313" key="2">
    <source>
        <dbReference type="Proteomes" id="UP001386955"/>
    </source>
</evidence>
<gene>
    <name evidence="1" type="ORF">VNO78_10268</name>
</gene>
<sequence>MPCNQSCIRFSLNIDNYVVWALCLHPITRISIVLRRNPLNARIYSIDFSCETHRSQQHSSRAHYHSPLRVCKHSATNHYKVALHSVIDHYEALQHSPIYHCETATHLRLCYYTPPHQTQNRNTPLSLSKVLPLYFKAYNDTFNTTSQVLTSYQLSSNLR</sequence>
<name>A0AAN9SKH3_PSOTE</name>
<dbReference type="EMBL" id="JAYMYS010000003">
    <property type="protein sequence ID" value="KAK7399093.1"/>
    <property type="molecule type" value="Genomic_DNA"/>
</dbReference>
<comment type="caution">
    <text evidence="1">The sequence shown here is derived from an EMBL/GenBank/DDBJ whole genome shotgun (WGS) entry which is preliminary data.</text>
</comment>
<keyword evidence="2" id="KW-1185">Reference proteome</keyword>
<reference evidence="1 2" key="1">
    <citation type="submission" date="2024-01" db="EMBL/GenBank/DDBJ databases">
        <title>The genomes of 5 underutilized Papilionoideae crops provide insights into root nodulation and disease resistanc.</title>
        <authorList>
            <person name="Jiang F."/>
        </authorList>
    </citation>
    <scope>NUCLEOTIDE SEQUENCE [LARGE SCALE GENOMIC DNA]</scope>
    <source>
        <strain evidence="1">DUOXIRENSHENG_FW03</strain>
        <tissue evidence="1">Leaves</tissue>
    </source>
</reference>
<evidence type="ECO:0000313" key="1">
    <source>
        <dbReference type="EMBL" id="KAK7399093.1"/>
    </source>
</evidence>
<dbReference type="AlphaFoldDB" id="A0AAN9SKH3"/>
<organism evidence="1 2">
    <name type="scientific">Psophocarpus tetragonolobus</name>
    <name type="common">Winged bean</name>
    <name type="synonym">Dolichos tetragonolobus</name>
    <dbReference type="NCBI Taxonomy" id="3891"/>
    <lineage>
        <taxon>Eukaryota</taxon>
        <taxon>Viridiplantae</taxon>
        <taxon>Streptophyta</taxon>
        <taxon>Embryophyta</taxon>
        <taxon>Tracheophyta</taxon>
        <taxon>Spermatophyta</taxon>
        <taxon>Magnoliopsida</taxon>
        <taxon>eudicotyledons</taxon>
        <taxon>Gunneridae</taxon>
        <taxon>Pentapetalae</taxon>
        <taxon>rosids</taxon>
        <taxon>fabids</taxon>
        <taxon>Fabales</taxon>
        <taxon>Fabaceae</taxon>
        <taxon>Papilionoideae</taxon>
        <taxon>50 kb inversion clade</taxon>
        <taxon>NPAAA clade</taxon>
        <taxon>indigoferoid/millettioid clade</taxon>
        <taxon>Phaseoleae</taxon>
        <taxon>Psophocarpus</taxon>
    </lineage>
</organism>
<accession>A0AAN9SKH3</accession>
<protein>
    <submittedName>
        <fullName evidence="1">Uncharacterized protein</fullName>
    </submittedName>
</protein>
<proteinExistence type="predicted"/>
<dbReference type="Proteomes" id="UP001386955">
    <property type="component" value="Unassembled WGS sequence"/>
</dbReference>